<dbReference type="InterPro" id="IPR035944">
    <property type="entry name" value="YfbM-like_sf"/>
</dbReference>
<dbReference type="AlphaFoldDB" id="A0A2S7U0Q8"/>
<reference evidence="1 2" key="1">
    <citation type="submission" date="2016-12" db="EMBL/GenBank/DDBJ databases">
        <title>Study of bacterial adaptation to deep sea.</title>
        <authorList>
            <person name="Song J."/>
            <person name="Yoshizawa S."/>
            <person name="Kogure K."/>
        </authorList>
    </citation>
    <scope>NUCLEOTIDE SEQUENCE [LARGE SCALE GENOMIC DNA]</scope>
    <source>
        <strain evidence="1 2">SAORIC-165</strain>
    </source>
</reference>
<sequence length="205" mass="22704">MVLASPLYILNPFPFMITTFTRVATDDLDALIDDEELVLSLVNDLGFDGQLVQQLAGNAAAANPEVLFQTLEGRWNGQGQVYSIEDQIDLLEHIVQQSSEDHSPLAQLSKAGRATSIHNDHGPIRVLFPSQIDAINDSLTSLPVEVLQGKAQLESLNADAVRPHKEWTQQELISAPLWQIHDGLCTFFQNATDNDEYILMARQEG</sequence>
<dbReference type="InterPro" id="IPR015068">
    <property type="entry name" value="DUF1877"/>
</dbReference>
<evidence type="ECO:0000313" key="1">
    <source>
        <dbReference type="EMBL" id="PQJ28599.1"/>
    </source>
</evidence>
<gene>
    <name evidence="1" type="ORF">BSZ32_08850</name>
</gene>
<proteinExistence type="predicted"/>
<accession>A0A2S7U0Q8</accession>
<dbReference type="Gene3D" id="3.40.1760.10">
    <property type="entry name" value="YfbM-like super family"/>
    <property type="match status" value="1"/>
</dbReference>
<keyword evidence="2" id="KW-1185">Reference proteome</keyword>
<organism evidence="1 2">
    <name type="scientific">Rubritalea profundi</name>
    <dbReference type="NCBI Taxonomy" id="1658618"/>
    <lineage>
        <taxon>Bacteria</taxon>
        <taxon>Pseudomonadati</taxon>
        <taxon>Verrucomicrobiota</taxon>
        <taxon>Verrucomicrobiia</taxon>
        <taxon>Verrucomicrobiales</taxon>
        <taxon>Rubritaleaceae</taxon>
        <taxon>Rubritalea</taxon>
    </lineage>
</organism>
<dbReference type="Proteomes" id="UP000239907">
    <property type="component" value="Unassembled WGS sequence"/>
</dbReference>
<evidence type="ECO:0000313" key="2">
    <source>
        <dbReference type="Proteomes" id="UP000239907"/>
    </source>
</evidence>
<name>A0A2S7U0Q8_9BACT</name>
<dbReference type="Pfam" id="PF08974">
    <property type="entry name" value="DUF1877"/>
    <property type="match status" value="1"/>
</dbReference>
<dbReference type="EMBL" id="MQWA01000001">
    <property type="protein sequence ID" value="PQJ28599.1"/>
    <property type="molecule type" value="Genomic_DNA"/>
</dbReference>
<comment type="caution">
    <text evidence="1">The sequence shown here is derived from an EMBL/GenBank/DDBJ whole genome shotgun (WGS) entry which is preliminary data.</text>
</comment>
<protein>
    <submittedName>
        <fullName evidence="1">Uncharacterized protein</fullName>
    </submittedName>
</protein>